<sequence>MKWIPLFLIVVAIPSFSDTTRTDNIKNFNAAQKCYNNASLYGQKRITCAQDALNAGLLIFEDSNPNIIFLTHNLAMSHPRLSGERYEFLQRALKLSEELHGDESIELIDLLMDLANEEHENRYINKNYKRASDIYGHEVGRESLGYAEFCLQISEEAVSYLNTKGRLRTSSRYAELASEIFLEQLGRSSDGYGKANLRLAKNQLAIRKHRKAIPYLKNALDSPIVSKYARGFLVTVYDRLNEPALAASYSVSIDSRTSGNKNTPYEVIFKNIPGHIGRNGWAEVVYTITKLGLTDDVKVVDGSGRLAKKALQKAVSEWRFTPAYIDGKAVDTTGVIAEYRWKVHQR</sequence>
<evidence type="ECO:0000259" key="1">
    <source>
        <dbReference type="Pfam" id="PF03544"/>
    </source>
</evidence>
<dbReference type="Gene3D" id="3.30.1150.10">
    <property type="match status" value="1"/>
</dbReference>
<feature type="domain" description="TonB C-terminal" evidence="1">
    <location>
        <begin position="277"/>
        <end position="337"/>
    </location>
</feature>
<dbReference type="InterPro" id="IPR011990">
    <property type="entry name" value="TPR-like_helical_dom_sf"/>
</dbReference>
<comment type="caution">
    <text evidence="2">The sequence shown here is derived from an EMBL/GenBank/DDBJ whole genome shotgun (WGS) entry which is preliminary data.</text>
</comment>
<dbReference type="GO" id="GO:0055085">
    <property type="term" value="P:transmembrane transport"/>
    <property type="evidence" value="ECO:0007669"/>
    <property type="project" value="InterPro"/>
</dbReference>
<evidence type="ECO:0000313" key="3">
    <source>
        <dbReference type="Proteomes" id="UP000315889"/>
    </source>
</evidence>
<accession>A0A520MIR1</accession>
<dbReference type="InterPro" id="IPR037682">
    <property type="entry name" value="TonB_C"/>
</dbReference>
<dbReference type="AlphaFoldDB" id="A0A520MIR1"/>
<dbReference type="EMBL" id="SHBP01000002">
    <property type="protein sequence ID" value="RZO21113.1"/>
    <property type="molecule type" value="Genomic_DNA"/>
</dbReference>
<proteinExistence type="predicted"/>
<dbReference type="Pfam" id="PF03544">
    <property type="entry name" value="TonB_C"/>
    <property type="match status" value="1"/>
</dbReference>
<dbReference type="SUPFAM" id="SSF74653">
    <property type="entry name" value="TolA/TonB C-terminal domain"/>
    <property type="match status" value="1"/>
</dbReference>
<dbReference type="Proteomes" id="UP000315889">
    <property type="component" value="Unassembled WGS sequence"/>
</dbReference>
<reference evidence="2 3" key="1">
    <citation type="submission" date="2019-02" db="EMBL/GenBank/DDBJ databases">
        <title>Prokaryotic population dynamics and viral predation in marine succession experiment using metagenomics: the confinement effect.</title>
        <authorList>
            <person name="Haro-Moreno J.M."/>
            <person name="Rodriguez-Valera F."/>
            <person name="Lopez-Perez M."/>
        </authorList>
    </citation>
    <scope>NUCLEOTIDE SEQUENCE [LARGE SCALE GENOMIC DNA]</scope>
    <source>
        <strain evidence="2">MED-G170</strain>
    </source>
</reference>
<name>A0A520MIR1_9GAMM</name>
<gene>
    <name evidence="2" type="ORF">EVB03_02485</name>
</gene>
<protein>
    <recommendedName>
        <fullName evidence="1">TonB C-terminal domain-containing protein</fullName>
    </recommendedName>
</protein>
<dbReference type="Gene3D" id="1.25.40.10">
    <property type="entry name" value="Tetratricopeptide repeat domain"/>
    <property type="match status" value="1"/>
</dbReference>
<organism evidence="2 3">
    <name type="scientific">SAR92 clade bacterium</name>
    <dbReference type="NCBI Taxonomy" id="2315479"/>
    <lineage>
        <taxon>Bacteria</taxon>
        <taxon>Pseudomonadati</taxon>
        <taxon>Pseudomonadota</taxon>
        <taxon>Gammaproteobacteria</taxon>
        <taxon>Cellvibrionales</taxon>
        <taxon>Porticoccaceae</taxon>
        <taxon>SAR92 clade</taxon>
    </lineage>
</organism>
<evidence type="ECO:0000313" key="2">
    <source>
        <dbReference type="EMBL" id="RZO21113.1"/>
    </source>
</evidence>